<feature type="domain" description="Ribosome biogenesis protein BMS1/TSR1 C-terminal" evidence="4">
    <location>
        <begin position="822"/>
        <end position="1190"/>
    </location>
</feature>
<feature type="compositionally biased region" description="Acidic residues" evidence="2">
    <location>
        <begin position="385"/>
        <end position="403"/>
    </location>
</feature>
<feature type="region of interest" description="Disordered" evidence="2">
    <location>
        <begin position="1"/>
        <end position="48"/>
    </location>
</feature>
<accession>A0ABD3M5N6</accession>
<dbReference type="InterPro" id="IPR007034">
    <property type="entry name" value="BMS1_TSR1_C"/>
</dbReference>
<dbReference type="Pfam" id="PF04950">
    <property type="entry name" value="RIBIOP_C"/>
    <property type="match status" value="1"/>
</dbReference>
<dbReference type="SMART" id="SM01362">
    <property type="entry name" value="DUF663"/>
    <property type="match status" value="1"/>
</dbReference>
<dbReference type="PANTHER" id="PTHR12858:SF1">
    <property type="entry name" value="PRE-RRNA-PROCESSING PROTEIN TSR1 HOMOLOG"/>
    <property type="match status" value="1"/>
</dbReference>
<comment type="caution">
    <text evidence="5">The sequence shown here is derived from an EMBL/GenBank/DDBJ whole genome shotgun (WGS) entry which is preliminary data.</text>
</comment>
<dbReference type="Pfam" id="PF08142">
    <property type="entry name" value="AARP2CN"/>
    <property type="match status" value="1"/>
</dbReference>
<keyword evidence="6" id="KW-1185">Reference proteome</keyword>
<evidence type="ECO:0000313" key="6">
    <source>
        <dbReference type="Proteomes" id="UP001530293"/>
    </source>
</evidence>
<comment type="similarity">
    <text evidence="1">Belongs to the TRAFAC class translation factor GTPase superfamily. Bms1-like GTPase family. TSR1 subfamily.</text>
</comment>
<evidence type="ECO:0000259" key="4">
    <source>
        <dbReference type="SMART" id="SM01362"/>
    </source>
</evidence>
<sequence>MAAAAAANTGHSHRAGKLKQQNKKNKRTSSSKRSLNRRKGAGKVQSGTAIALSSSLSKNHGSIVTSSHENKANRLNAIKQRREASKKNGWNARRFLLLPVTTAITGAKAAADVTTTTAYTVTTSTNNSHHNIVLASLQRALSSSASSSSDPPRVIGIISLSEVENSLEESVRNALMQYADQIIVDVPSSSSSSSVSNNDNNDDAGGKTSIVTASYSASSFASNGGGGDGGGKQNHHQQQPLTLLTNYSSFTPQYSQLGYHTEDASVQGALDLCRVCDLVLFLIDGGSSSSSIGNSGDSAPNHASDDAVTTTTTGTTTSSQMALDDLISLRGERILTAIKAQGLPTPVTVVVHTVTSSSSPSSTTTTTTPTTTPADMRKTEVDNDAKEDDDAIMDEDEDEDDDYDEAEEMVDYLPPSKNRARSCSGGGLSYTSHRSVKSIRRSYLRKRAEVKRYVSRFAATEFGEAGNKVVEIDIVANIGCGDRSTTMVQEGNASASTTATGKSFHEMKSSIAALIRILCTISASGPNWVADASRPYLITDGCMSTTPKSMNMTTPSPVQYDAVSHELKLTGYIRGNTLWNVNRPVHIPHLGTYSVKDIRLAGVRVVEQEKQQQQGQKLLVLPPIVAAGRKHRKRGKTNHTKGAENNFEIMNDEELDGRGENGLLLAESNIDEREPLDMFASPDALEGEQNLIGFDEDHDIDDDPYDEDEDGQGGLGDRGGGGEGSNNTKQFQPGTTRPAGWSDYQSAWLDALDGEGEAEDHGELAFALNNKSGNKTNKYSSNDTLMGDDDDGDETEINAEAKRAFLDQRKKDASVDLQFPDEVDYEEETSARDRYARYRALKSFRKSYWDPKENLPTTYGAIYHFASFKSTQRDVLEDVRGLEELVKRRGWGVVGVEQRSGTKRSGENDNDSMDMAEERDSDDDDEEEEEAMMARACVPPGAYVTITLENVPPAAIANLSPHTLLCAVSLLPHENKVSVLHMGLAHSSKSEHDAESLPVKSKDVLTFRCGWRTWQSRPIFSQHNLNSDKHKFERFMPTGGGGSSGTFFAGSIFGPVSYAPCPVMMFREARVGGQQQDGTNSVSEVGGAGGIKREFLAQGSILGADADRIVLKRIVLTGYPTRVHKRHATVKYMFYNPEDVKWFMPAGITTKHGLQGNIIQSVGDHGVMKCLFNAPIKQHDTVCLPLYKRIFPKFAPVSKMMGGGGATGEDGTTAGDGVLMKEFCVL</sequence>
<dbReference type="Proteomes" id="UP001530293">
    <property type="component" value="Unassembled WGS sequence"/>
</dbReference>
<feature type="domain" description="AARP2CN" evidence="3">
    <location>
        <begin position="510"/>
        <end position="603"/>
    </location>
</feature>
<feature type="region of interest" description="Disordered" evidence="2">
    <location>
        <begin position="694"/>
        <end position="741"/>
    </location>
</feature>
<feature type="compositionally biased region" description="Low complexity" evidence="2">
    <location>
        <begin position="354"/>
        <end position="373"/>
    </location>
</feature>
<feature type="compositionally biased region" description="Low complexity" evidence="2">
    <location>
        <begin position="187"/>
        <end position="199"/>
    </location>
</feature>
<feature type="compositionally biased region" description="Acidic residues" evidence="2">
    <location>
        <begin position="908"/>
        <end position="929"/>
    </location>
</feature>
<organism evidence="5 6">
    <name type="scientific">Discostella pseudostelligera</name>
    <dbReference type="NCBI Taxonomy" id="259834"/>
    <lineage>
        <taxon>Eukaryota</taxon>
        <taxon>Sar</taxon>
        <taxon>Stramenopiles</taxon>
        <taxon>Ochrophyta</taxon>
        <taxon>Bacillariophyta</taxon>
        <taxon>Coscinodiscophyceae</taxon>
        <taxon>Thalassiosirophycidae</taxon>
        <taxon>Stephanodiscales</taxon>
        <taxon>Stephanodiscaceae</taxon>
        <taxon>Discostella</taxon>
    </lineage>
</organism>
<feature type="compositionally biased region" description="Polar residues" evidence="2">
    <location>
        <begin position="771"/>
        <end position="784"/>
    </location>
</feature>
<dbReference type="EMBL" id="JALLBG020000244">
    <property type="protein sequence ID" value="KAL3758024.1"/>
    <property type="molecule type" value="Genomic_DNA"/>
</dbReference>
<feature type="region of interest" description="Disordered" evidence="2">
    <location>
        <begin position="771"/>
        <end position="794"/>
    </location>
</feature>
<evidence type="ECO:0000259" key="3">
    <source>
        <dbReference type="SMART" id="SM00785"/>
    </source>
</evidence>
<feature type="compositionally biased region" description="Basic residues" evidence="2">
    <location>
        <begin position="629"/>
        <end position="639"/>
    </location>
</feature>
<feature type="region of interest" description="Disordered" evidence="2">
    <location>
        <begin position="898"/>
        <end position="929"/>
    </location>
</feature>
<evidence type="ECO:0000256" key="1">
    <source>
        <dbReference type="ARBA" id="ARBA00038288"/>
    </source>
</evidence>
<gene>
    <name evidence="5" type="ORF">ACHAWU_001416</name>
</gene>
<evidence type="ECO:0000313" key="5">
    <source>
        <dbReference type="EMBL" id="KAL3758024.1"/>
    </source>
</evidence>
<dbReference type="InterPro" id="IPR039761">
    <property type="entry name" value="Bms1/Tsr1"/>
</dbReference>
<feature type="region of interest" description="Disordered" evidence="2">
    <location>
        <begin position="290"/>
        <end position="318"/>
    </location>
</feature>
<protein>
    <submittedName>
        <fullName evidence="5">Uncharacterized protein</fullName>
    </submittedName>
</protein>
<dbReference type="PANTHER" id="PTHR12858">
    <property type="entry name" value="RIBOSOME BIOGENESIS PROTEIN"/>
    <property type="match status" value="1"/>
</dbReference>
<feature type="region of interest" description="Disordered" evidence="2">
    <location>
        <begin position="354"/>
        <end position="403"/>
    </location>
</feature>
<reference evidence="5 6" key="1">
    <citation type="submission" date="2024-10" db="EMBL/GenBank/DDBJ databases">
        <title>Updated reference genomes for cyclostephanoid diatoms.</title>
        <authorList>
            <person name="Roberts W.R."/>
            <person name="Alverson A.J."/>
        </authorList>
    </citation>
    <scope>NUCLEOTIDE SEQUENCE [LARGE SCALE GENOMIC DNA]</scope>
    <source>
        <strain evidence="5 6">AJA232-27</strain>
    </source>
</reference>
<proteinExistence type="inferred from homology"/>
<dbReference type="InterPro" id="IPR012948">
    <property type="entry name" value="AARP2CN"/>
</dbReference>
<dbReference type="AlphaFoldDB" id="A0ABD3M5N6"/>
<feature type="compositionally biased region" description="Polar residues" evidence="2">
    <location>
        <begin position="725"/>
        <end position="735"/>
    </location>
</feature>
<feature type="compositionally biased region" description="Basic residues" evidence="2">
    <location>
        <begin position="11"/>
        <end position="41"/>
    </location>
</feature>
<feature type="region of interest" description="Disordered" evidence="2">
    <location>
        <begin position="629"/>
        <end position="654"/>
    </location>
</feature>
<feature type="region of interest" description="Disordered" evidence="2">
    <location>
        <begin position="187"/>
        <end position="208"/>
    </location>
</feature>
<name>A0ABD3M5N6_9STRA</name>
<feature type="compositionally biased region" description="Acidic residues" evidence="2">
    <location>
        <begin position="694"/>
        <end position="711"/>
    </location>
</feature>
<feature type="compositionally biased region" description="Gly residues" evidence="2">
    <location>
        <begin position="712"/>
        <end position="724"/>
    </location>
</feature>
<evidence type="ECO:0000256" key="2">
    <source>
        <dbReference type="SAM" id="MobiDB-lite"/>
    </source>
</evidence>
<dbReference type="SMART" id="SM00785">
    <property type="entry name" value="AARP2CN"/>
    <property type="match status" value="1"/>
</dbReference>
<feature type="compositionally biased region" description="Basic and acidic residues" evidence="2">
    <location>
        <begin position="375"/>
        <end position="384"/>
    </location>
</feature>